<dbReference type="SUPFAM" id="SSF55486">
    <property type="entry name" value="Metalloproteases ('zincins'), catalytic domain"/>
    <property type="match status" value="1"/>
</dbReference>
<feature type="domain" description="Peptidase M10 metallopeptidase" evidence="8">
    <location>
        <begin position="145"/>
        <end position="238"/>
    </location>
</feature>
<keyword evidence="2" id="KW-0964">Secreted</keyword>
<dbReference type="GO" id="GO:0008270">
    <property type="term" value="F:zinc ion binding"/>
    <property type="evidence" value="ECO:0007669"/>
    <property type="project" value="InterPro"/>
</dbReference>
<dbReference type="EC" id="3.4.24.40" evidence="10"/>
<evidence type="ECO:0000313" key="11">
    <source>
        <dbReference type="Proteomes" id="UP000092627"/>
    </source>
</evidence>
<name>A0A1A8T4E4_9GAMM</name>
<dbReference type="GO" id="GO:0004222">
    <property type="term" value="F:metalloendopeptidase activity"/>
    <property type="evidence" value="ECO:0007669"/>
    <property type="project" value="InterPro"/>
</dbReference>
<organism evidence="10 11">
    <name type="scientific">Marinomonas aquimarina</name>
    <dbReference type="NCBI Taxonomy" id="295068"/>
    <lineage>
        <taxon>Bacteria</taxon>
        <taxon>Pseudomonadati</taxon>
        <taxon>Pseudomonadota</taxon>
        <taxon>Gammaproteobacteria</taxon>
        <taxon>Oceanospirillales</taxon>
        <taxon>Oceanospirillaceae</taxon>
        <taxon>Marinomonas</taxon>
    </lineage>
</organism>
<dbReference type="InterPro" id="IPR001818">
    <property type="entry name" value="Pept_M10_metallopeptidase"/>
</dbReference>
<gene>
    <name evidence="10" type="ORF">MAQ5080_00347</name>
</gene>
<dbReference type="OrthoDB" id="733404at2"/>
<evidence type="ECO:0000256" key="3">
    <source>
        <dbReference type="ARBA" id="ARBA00022670"/>
    </source>
</evidence>
<dbReference type="Proteomes" id="UP000092627">
    <property type="component" value="Unassembled WGS sequence"/>
</dbReference>
<evidence type="ECO:0000256" key="2">
    <source>
        <dbReference type="ARBA" id="ARBA00022525"/>
    </source>
</evidence>
<dbReference type="AlphaFoldDB" id="A0A1A8T4E4"/>
<sequence length="507" mass="54192">MSNAADLLASYGLSFSQGRDFVYANLGNPQIIYSTAFEYGVTFSMLAELYGHGVSDAEVIGFFDALGFDTAIPRLLGTESGTLNLSARSNSISTLSASASSSTPWVDSLISGESWDSSFVTYGFPTSMPASYASDFDLSYGWRALNNQEQSAFSNVVASQNQYINTDLLLSFGTIEVNASAVYQSSSEAFAYFPGDDLGGDVFLNREAGSEYYYSVGGYGIFTMAHELGHAMGLEHSFEGVRLNSAYDNTYYTAMSYTLLGGYEVEALDQGSSYSTYTVDAYRNELGIIDVAALQAIYGADMSTNTGDTVYVYNEAERAFTTASGHYHTIWDAGGTDTLDLSGAEYNSTINLNDYTLSSVSQRTSFEEAVDVAYAAGLTNQSAIAFVQGFIDDLGDEAFLNQNNLGIAYGVVIENVITGFGDDSVIDNEVNNQIYTGVGNDIVYLGAGGYDYVDGGTGNDIVVLNVASSTVKTSLDSDGYHLLADDFAATLVGIETIQFTDTSISIA</sequence>
<evidence type="ECO:0000256" key="4">
    <source>
        <dbReference type="ARBA" id="ARBA00022723"/>
    </source>
</evidence>
<dbReference type="SUPFAM" id="SSF51120">
    <property type="entry name" value="beta-Roll"/>
    <property type="match status" value="1"/>
</dbReference>
<proteinExistence type="predicted"/>
<dbReference type="GO" id="GO:0005615">
    <property type="term" value="C:extracellular space"/>
    <property type="evidence" value="ECO:0007669"/>
    <property type="project" value="InterPro"/>
</dbReference>
<dbReference type="GO" id="GO:0031012">
    <property type="term" value="C:extracellular matrix"/>
    <property type="evidence" value="ECO:0007669"/>
    <property type="project" value="InterPro"/>
</dbReference>
<dbReference type="InterPro" id="IPR024079">
    <property type="entry name" value="MetalloPept_cat_dom_sf"/>
</dbReference>
<dbReference type="InterPro" id="IPR013858">
    <property type="entry name" value="Peptidase_M10B_C"/>
</dbReference>
<evidence type="ECO:0000313" key="10">
    <source>
        <dbReference type="EMBL" id="SBS25724.1"/>
    </source>
</evidence>
<feature type="domain" description="Peptidase M10 serralysin C-terminal" evidence="9">
    <location>
        <begin position="300"/>
        <end position="362"/>
    </location>
</feature>
<dbReference type="Gene3D" id="2.150.10.10">
    <property type="entry name" value="Serralysin-like metalloprotease, C-terminal"/>
    <property type="match status" value="1"/>
</dbReference>
<dbReference type="RefSeq" id="WP_067204647.1">
    <property type="nucleotide sequence ID" value="NZ_FLOC01000001.1"/>
</dbReference>
<dbReference type="GO" id="GO:0006508">
    <property type="term" value="P:proteolysis"/>
    <property type="evidence" value="ECO:0007669"/>
    <property type="project" value="UniProtKB-KW"/>
</dbReference>
<feature type="domain" description="Peptidase M10 serralysin C-terminal" evidence="9">
    <location>
        <begin position="379"/>
        <end position="476"/>
    </location>
</feature>
<keyword evidence="3" id="KW-0645">Protease</keyword>
<reference evidence="10 11" key="1">
    <citation type="submission" date="2016-06" db="EMBL/GenBank/DDBJ databases">
        <authorList>
            <person name="Kjaerup R.B."/>
            <person name="Dalgaard T.S."/>
            <person name="Juul-Madsen H.R."/>
        </authorList>
    </citation>
    <scope>NUCLEOTIDE SEQUENCE [LARGE SCALE GENOMIC DNA]</scope>
    <source>
        <strain evidence="10 11">CECT 5080</strain>
    </source>
</reference>
<protein>
    <submittedName>
        <fullName evidence="10">Serralysin</fullName>
        <ecNumber evidence="10">3.4.24.40</ecNumber>
    </submittedName>
</protein>
<keyword evidence="7" id="KW-0862">Zinc</keyword>
<keyword evidence="5" id="KW-0677">Repeat</keyword>
<dbReference type="STRING" id="295068.MAQ5080_00347"/>
<dbReference type="Pfam" id="PF00413">
    <property type="entry name" value="Peptidase_M10"/>
    <property type="match status" value="1"/>
</dbReference>
<evidence type="ECO:0000259" key="8">
    <source>
        <dbReference type="Pfam" id="PF00413"/>
    </source>
</evidence>
<dbReference type="Pfam" id="PF08548">
    <property type="entry name" value="Peptidase_M10_C"/>
    <property type="match status" value="2"/>
</dbReference>
<evidence type="ECO:0000256" key="6">
    <source>
        <dbReference type="ARBA" id="ARBA00022801"/>
    </source>
</evidence>
<evidence type="ECO:0000256" key="5">
    <source>
        <dbReference type="ARBA" id="ARBA00022737"/>
    </source>
</evidence>
<evidence type="ECO:0000259" key="9">
    <source>
        <dbReference type="Pfam" id="PF08548"/>
    </source>
</evidence>
<evidence type="ECO:0000256" key="1">
    <source>
        <dbReference type="ARBA" id="ARBA00004613"/>
    </source>
</evidence>
<keyword evidence="4" id="KW-0479">Metal-binding</keyword>
<dbReference type="EMBL" id="FLOC01000001">
    <property type="protein sequence ID" value="SBS25724.1"/>
    <property type="molecule type" value="Genomic_DNA"/>
</dbReference>
<keyword evidence="6 10" id="KW-0378">Hydrolase</keyword>
<dbReference type="GO" id="GO:0005509">
    <property type="term" value="F:calcium ion binding"/>
    <property type="evidence" value="ECO:0007669"/>
    <property type="project" value="InterPro"/>
</dbReference>
<evidence type="ECO:0000256" key="7">
    <source>
        <dbReference type="ARBA" id="ARBA00022833"/>
    </source>
</evidence>
<keyword evidence="11" id="KW-1185">Reference proteome</keyword>
<dbReference type="Gene3D" id="3.40.390.10">
    <property type="entry name" value="Collagenase (Catalytic Domain)"/>
    <property type="match status" value="1"/>
</dbReference>
<dbReference type="InterPro" id="IPR011049">
    <property type="entry name" value="Serralysin-like_metalloprot_C"/>
</dbReference>
<accession>A0A1A8T4E4</accession>
<comment type="subcellular location">
    <subcellularLocation>
        <location evidence="1">Secreted</location>
    </subcellularLocation>
</comment>